<keyword evidence="3" id="KW-1185">Reference proteome</keyword>
<keyword evidence="1" id="KW-1133">Transmembrane helix</keyword>
<sequence length="123" mass="12666">MVSATTPPSSLSPPPSLQPSVSYTTILTASGIAFLGGIGGSIWYSRRKLAKENALAATTPTSASQRVQAVAPVLTPSELRRAHVDVGWFALKALGLGTLLAVGTTGALVVAVGWWLDVRNGPI</sequence>
<keyword evidence="1" id="KW-0472">Membrane</keyword>
<organism evidence="2 3">
    <name type="scientific">Jimgerdemannia flammicorona</name>
    <dbReference type="NCBI Taxonomy" id="994334"/>
    <lineage>
        <taxon>Eukaryota</taxon>
        <taxon>Fungi</taxon>
        <taxon>Fungi incertae sedis</taxon>
        <taxon>Mucoromycota</taxon>
        <taxon>Mucoromycotina</taxon>
        <taxon>Endogonomycetes</taxon>
        <taxon>Endogonales</taxon>
        <taxon>Endogonaceae</taxon>
        <taxon>Jimgerdemannia</taxon>
    </lineage>
</organism>
<evidence type="ECO:0008006" key="4">
    <source>
        <dbReference type="Google" id="ProtNLM"/>
    </source>
</evidence>
<name>A0A433Q3J2_9FUNG</name>
<dbReference type="EMBL" id="RBNJ01016340">
    <property type="protein sequence ID" value="RUS24337.1"/>
    <property type="molecule type" value="Genomic_DNA"/>
</dbReference>
<dbReference type="Proteomes" id="UP000274822">
    <property type="component" value="Unassembled WGS sequence"/>
</dbReference>
<evidence type="ECO:0000256" key="1">
    <source>
        <dbReference type="SAM" id="Phobius"/>
    </source>
</evidence>
<gene>
    <name evidence="2" type="ORF">BC938DRAFT_473744</name>
</gene>
<keyword evidence="1" id="KW-0812">Transmembrane</keyword>
<evidence type="ECO:0000313" key="2">
    <source>
        <dbReference type="EMBL" id="RUS24337.1"/>
    </source>
</evidence>
<accession>A0A433Q3J2</accession>
<reference evidence="2 3" key="1">
    <citation type="journal article" date="2018" name="New Phytol.">
        <title>Phylogenomics of Endogonaceae and evolution of mycorrhizas within Mucoromycota.</title>
        <authorList>
            <person name="Chang Y."/>
            <person name="Desiro A."/>
            <person name="Na H."/>
            <person name="Sandor L."/>
            <person name="Lipzen A."/>
            <person name="Clum A."/>
            <person name="Barry K."/>
            <person name="Grigoriev I.V."/>
            <person name="Martin F.M."/>
            <person name="Stajich J.E."/>
            <person name="Smith M.E."/>
            <person name="Bonito G."/>
            <person name="Spatafora J.W."/>
        </authorList>
    </citation>
    <scope>NUCLEOTIDE SEQUENCE [LARGE SCALE GENOMIC DNA]</scope>
    <source>
        <strain evidence="2 3">AD002</strain>
    </source>
</reference>
<comment type="caution">
    <text evidence="2">The sequence shown here is derived from an EMBL/GenBank/DDBJ whole genome shotgun (WGS) entry which is preliminary data.</text>
</comment>
<proteinExistence type="predicted"/>
<dbReference type="AlphaFoldDB" id="A0A433Q3J2"/>
<evidence type="ECO:0000313" key="3">
    <source>
        <dbReference type="Proteomes" id="UP000274822"/>
    </source>
</evidence>
<feature type="transmembrane region" description="Helical" evidence="1">
    <location>
        <begin position="20"/>
        <end position="44"/>
    </location>
</feature>
<protein>
    <recommendedName>
        <fullName evidence="4">Transmembrane protein 242</fullName>
    </recommendedName>
</protein>
<feature type="transmembrane region" description="Helical" evidence="1">
    <location>
        <begin position="89"/>
        <end position="116"/>
    </location>
</feature>